<evidence type="ECO:0000256" key="4">
    <source>
        <dbReference type="ARBA" id="ARBA00023163"/>
    </source>
</evidence>
<dbReference type="SUPFAM" id="SSF88946">
    <property type="entry name" value="Sigma2 domain of RNA polymerase sigma factors"/>
    <property type="match status" value="1"/>
</dbReference>
<name>A0A4P7A1Z1_9BACL</name>
<dbReference type="EMBL" id="CP038015">
    <property type="protein sequence ID" value="QBP43060.1"/>
    <property type="molecule type" value="Genomic_DNA"/>
</dbReference>
<keyword evidence="3" id="KW-0731">Sigma factor</keyword>
<dbReference type="InterPro" id="IPR013324">
    <property type="entry name" value="RNA_pol_sigma_r3/r4-like"/>
</dbReference>
<organism evidence="7 8">
    <name type="scientific">Paenisporosarcina antarctica</name>
    <dbReference type="NCBI Taxonomy" id="417367"/>
    <lineage>
        <taxon>Bacteria</taxon>
        <taxon>Bacillati</taxon>
        <taxon>Bacillota</taxon>
        <taxon>Bacilli</taxon>
        <taxon>Bacillales</taxon>
        <taxon>Caryophanaceae</taxon>
        <taxon>Paenisporosarcina</taxon>
    </lineage>
</organism>
<keyword evidence="2" id="KW-0805">Transcription regulation</keyword>
<dbReference type="InterPro" id="IPR007627">
    <property type="entry name" value="RNA_pol_sigma70_r2"/>
</dbReference>
<dbReference type="GO" id="GO:0003677">
    <property type="term" value="F:DNA binding"/>
    <property type="evidence" value="ECO:0007669"/>
    <property type="project" value="InterPro"/>
</dbReference>
<dbReference type="Proteomes" id="UP000294292">
    <property type="component" value="Chromosome"/>
</dbReference>
<dbReference type="PANTHER" id="PTHR43133:SF60">
    <property type="entry name" value="RNA POLYMERASE SIGMA FACTOR SIGV"/>
    <property type="match status" value="1"/>
</dbReference>
<dbReference type="KEGG" id="panc:E2636_07710"/>
<evidence type="ECO:0000259" key="6">
    <source>
        <dbReference type="Pfam" id="PF08281"/>
    </source>
</evidence>
<protein>
    <submittedName>
        <fullName evidence="7">Sigma-70 family RNA polymerase sigma factor</fullName>
    </submittedName>
</protein>
<comment type="similarity">
    <text evidence="1">Belongs to the sigma-70 factor family. ECF subfamily.</text>
</comment>
<evidence type="ECO:0000313" key="7">
    <source>
        <dbReference type="EMBL" id="QBP43060.1"/>
    </source>
</evidence>
<dbReference type="SUPFAM" id="SSF88659">
    <property type="entry name" value="Sigma3 and sigma4 domains of RNA polymerase sigma factors"/>
    <property type="match status" value="1"/>
</dbReference>
<dbReference type="Gene3D" id="1.10.10.10">
    <property type="entry name" value="Winged helix-like DNA-binding domain superfamily/Winged helix DNA-binding domain"/>
    <property type="match status" value="1"/>
</dbReference>
<dbReference type="GO" id="GO:0006352">
    <property type="term" value="P:DNA-templated transcription initiation"/>
    <property type="evidence" value="ECO:0007669"/>
    <property type="project" value="InterPro"/>
</dbReference>
<dbReference type="NCBIfam" id="NF006930">
    <property type="entry name" value="PRK09415.1"/>
    <property type="match status" value="1"/>
</dbReference>
<dbReference type="InterPro" id="IPR013325">
    <property type="entry name" value="RNA_pol_sigma_r2"/>
</dbReference>
<dbReference type="NCBIfam" id="TIGR02937">
    <property type="entry name" value="sigma70-ECF"/>
    <property type="match status" value="1"/>
</dbReference>
<evidence type="ECO:0000256" key="3">
    <source>
        <dbReference type="ARBA" id="ARBA00023082"/>
    </source>
</evidence>
<dbReference type="OrthoDB" id="9794508at2"/>
<reference evidence="7 8" key="1">
    <citation type="submission" date="2019-03" db="EMBL/GenBank/DDBJ databases">
        <title>Complete genome sequence of Paenisporosarcina antarctica CGMCC 1.6503T.</title>
        <authorList>
            <person name="Rong J.-C."/>
            <person name="Chi N.-Y."/>
            <person name="Zhang Q.-F."/>
        </authorList>
    </citation>
    <scope>NUCLEOTIDE SEQUENCE [LARGE SCALE GENOMIC DNA]</scope>
    <source>
        <strain evidence="7 8">CGMCC 1.6503</strain>
    </source>
</reference>
<keyword evidence="4" id="KW-0804">Transcription</keyword>
<dbReference type="AlphaFoldDB" id="A0A4P7A1Z1"/>
<dbReference type="CDD" id="cd06171">
    <property type="entry name" value="Sigma70_r4"/>
    <property type="match status" value="1"/>
</dbReference>
<dbReference type="InterPro" id="IPR036388">
    <property type="entry name" value="WH-like_DNA-bd_sf"/>
</dbReference>
<evidence type="ECO:0000259" key="5">
    <source>
        <dbReference type="Pfam" id="PF04542"/>
    </source>
</evidence>
<dbReference type="InterPro" id="IPR039425">
    <property type="entry name" value="RNA_pol_sigma-70-like"/>
</dbReference>
<accession>A0A4P7A1Z1</accession>
<evidence type="ECO:0000256" key="2">
    <source>
        <dbReference type="ARBA" id="ARBA00023015"/>
    </source>
</evidence>
<dbReference type="PANTHER" id="PTHR43133">
    <property type="entry name" value="RNA POLYMERASE ECF-TYPE SIGMA FACTO"/>
    <property type="match status" value="1"/>
</dbReference>
<dbReference type="Pfam" id="PF08281">
    <property type="entry name" value="Sigma70_r4_2"/>
    <property type="match status" value="1"/>
</dbReference>
<feature type="domain" description="RNA polymerase sigma-70 region 2" evidence="5">
    <location>
        <begin position="26"/>
        <end position="90"/>
    </location>
</feature>
<dbReference type="InterPro" id="IPR014284">
    <property type="entry name" value="RNA_pol_sigma-70_dom"/>
</dbReference>
<dbReference type="Gene3D" id="1.10.1740.10">
    <property type="match status" value="1"/>
</dbReference>
<proteinExistence type="inferred from homology"/>
<keyword evidence="8" id="KW-1185">Reference proteome</keyword>
<evidence type="ECO:0000256" key="1">
    <source>
        <dbReference type="ARBA" id="ARBA00010641"/>
    </source>
</evidence>
<feature type="domain" description="RNA polymerase sigma factor 70 region 4 type 2" evidence="6">
    <location>
        <begin position="126"/>
        <end position="174"/>
    </location>
</feature>
<sequence length="183" mass="21457">MRGQRLEELFIVNADKTEFDAVINNLMTTHGQQVLQLVYAYVHNEAIAEDLTQEIFVKCFKALPTYKGQSSIKTWLWRIAINHTKDYLKSWYNQQVHTMDDLFLNSINSASDVEQIIMQQEEDVSLANTVMSLPIKYREVIYLFYFEELTIKEIAKVLRSNENTVKTRLRKGKAILKERLEGF</sequence>
<evidence type="ECO:0000313" key="8">
    <source>
        <dbReference type="Proteomes" id="UP000294292"/>
    </source>
</evidence>
<gene>
    <name evidence="7" type="ORF">E2636_07710</name>
</gene>
<dbReference type="InterPro" id="IPR013249">
    <property type="entry name" value="RNA_pol_sigma70_r4_t2"/>
</dbReference>
<dbReference type="GO" id="GO:0016987">
    <property type="term" value="F:sigma factor activity"/>
    <property type="evidence" value="ECO:0007669"/>
    <property type="project" value="UniProtKB-KW"/>
</dbReference>
<dbReference type="Pfam" id="PF04542">
    <property type="entry name" value="Sigma70_r2"/>
    <property type="match status" value="1"/>
</dbReference>